<sequence>MGAITTSSEDSKHSSSGPNRHRATTVSDSHNSAVGPQESMSLSRHGTLLSPSACATPLKRTVELKSLLGNANSRLPPGAFLSKQPYGQEPTAFEQAKPRARVEIDIMLQSNTCVEGGIFKGFIKLRIRPRMSKEPAVFISDGKLRIIGFETVAGDPHEFFQHATALSSIVTSPPRIYDSSPDSEGFHTAQEGVHRLDFEMQLPMGADRRPKGPFYGPSGVAVRYIALVSVKVKDEFNKRSIAHFYRDCQIWPRLNPSLILAPAEQPIQVTTSKSLFMGGNGEVQLTAALHRSTFVAGSTVIVNLSVKNDTKKTSQELHFDSVSVPGHLQAETLS</sequence>
<evidence type="ECO:0000313" key="2">
    <source>
        <dbReference type="EMBL" id="KAF7339333.1"/>
    </source>
</evidence>
<feature type="region of interest" description="Disordered" evidence="1">
    <location>
        <begin position="1"/>
        <end position="44"/>
    </location>
</feature>
<accession>A0A8H6XDH4</accession>
<comment type="caution">
    <text evidence="2">The sequence shown here is derived from an EMBL/GenBank/DDBJ whole genome shotgun (WGS) entry which is preliminary data.</text>
</comment>
<reference evidence="2" key="1">
    <citation type="submission" date="2020-05" db="EMBL/GenBank/DDBJ databases">
        <title>Mycena genomes resolve the evolution of fungal bioluminescence.</title>
        <authorList>
            <person name="Tsai I.J."/>
        </authorList>
    </citation>
    <scope>NUCLEOTIDE SEQUENCE</scope>
    <source>
        <strain evidence="2">160909Yilan</strain>
    </source>
</reference>
<dbReference type="InterPro" id="IPR014752">
    <property type="entry name" value="Arrestin-like_C"/>
</dbReference>
<proteinExistence type="predicted"/>
<dbReference type="InterPro" id="IPR014756">
    <property type="entry name" value="Ig_E-set"/>
</dbReference>
<dbReference type="AlphaFoldDB" id="A0A8H6XDH4"/>
<dbReference type="EMBL" id="JACAZH010000031">
    <property type="protein sequence ID" value="KAF7339333.1"/>
    <property type="molecule type" value="Genomic_DNA"/>
</dbReference>
<dbReference type="Proteomes" id="UP000623467">
    <property type="component" value="Unassembled WGS sequence"/>
</dbReference>
<dbReference type="SUPFAM" id="SSF81296">
    <property type="entry name" value="E set domains"/>
    <property type="match status" value="1"/>
</dbReference>
<keyword evidence="3" id="KW-1185">Reference proteome</keyword>
<name>A0A8H6XDH4_9AGAR</name>
<dbReference type="Gene3D" id="2.60.40.640">
    <property type="match status" value="1"/>
</dbReference>
<gene>
    <name evidence="2" type="ORF">MSAN_02147000</name>
</gene>
<organism evidence="2 3">
    <name type="scientific">Mycena sanguinolenta</name>
    <dbReference type="NCBI Taxonomy" id="230812"/>
    <lineage>
        <taxon>Eukaryota</taxon>
        <taxon>Fungi</taxon>
        <taxon>Dikarya</taxon>
        <taxon>Basidiomycota</taxon>
        <taxon>Agaricomycotina</taxon>
        <taxon>Agaricomycetes</taxon>
        <taxon>Agaricomycetidae</taxon>
        <taxon>Agaricales</taxon>
        <taxon>Marasmiineae</taxon>
        <taxon>Mycenaceae</taxon>
        <taxon>Mycena</taxon>
    </lineage>
</organism>
<evidence type="ECO:0000256" key="1">
    <source>
        <dbReference type="SAM" id="MobiDB-lite"/>
    </source>
</evidence>
<protein>
    <submittedName>
        <fullName evidence="2">E set domain-containing protein</fullName>
    </submittedName>
</protein>
<feature type="compositionally biased region" description="Polar residues" evidence="1">
    <location>
        <begin position="24"/>
        <end position="44"/>
    </location>
</feature>
<evidence type="ECO:0000313" key="3">
    <source>
        <dbReference type="Proteomes" id="UP000623467"/>
    </source>
</evidence>
<dbReference type="OrthoDB" id="298939at2759"/>